<keyword evidence="1" id="KW-0472">Membrane</keyword>
<dbReference type="EMBL" id="JAAJQV010000167">
    <property type="protein sequence ID" value="NFW00552.1"/>
    <property type="molecule type" value="Genomic_DNA"/>
</dbReference>
<comment type="caution">
    <text evidence="2">The sequence shown here is derived from an EMBL/GenBank/DDBJ whole genome shotgun (WGS) entry which is preliminary data.</text>
</comment>
<feature type="transmembrane region" description="Helical" evidence="1">
    <location>
        <begin position="61"/>
        <end position="81"/>
    </location>
</feature>
<proteinExistence type="predicted"/>
<protein>
    <submittedName>
        <fullName evidence="2">Uncharacterized protein</fullName>
    </submittedName>
</protein>
<gene>
    <name evidence="2" type="ORF">G0X02_10955</name>
</gene>
<name>A0A6G4IW23_STAAU</name>
<sequence>MKKFNNWILNAISGSQTDKNGTTEELKGAKFIILYAYSMLVLLAIVISNIFIHILEPKLSITTQIIIVLILIESLIGLRFLKGYDVRRGKDKENKKNSKDFVKLKSILVAILFTSLVLTAGTVADIYGFTDLGNTRSDLIVWSIGGIIFGLVSYTMEEKNNDKELAIIKLAPFLTYICKELS</sequence>
<accession>A0A6G4IW23</accession>
<keyword evidence="1" id="KW-1133">Transmembrane helix</keyword>
<evidence type="ECO:0000256" key="1">
    <source>
        <dbReference type="SAM" id="Phobius"/>
    </source>
</evidence>
<dbReference type="RefSeq" id="WP_000714385.1">
    <property type="nucleotide sequence ID" value="NZ_CAMRGD010000023.1"/>
</dbReference>
<organism evidence="2">
    <name type="scientific">Staphylococcus aureus</name>
    <dbReference type="NCBI Taxonomy" id="1280"/>
    <lineage>
        <taxon>Bacteria</taxon>
        <taxon>Bacillati</taxon>
        <taxon>Bacillota</taxon>
        <taxon>Bacilli</taxon>
        <taxon>Bacillales</taxon>
        <taxon>Staphylococcaceae</taxon>
        <taxon>Staphylococcus</taxon>
    </lineage>
</organism>
<dbReference type="AlphaFoldDB" id="A0A6G4IW23"/>
<feature type="transmembrane region" description="Helical" evidence="1">
    <location>
        <begin position="32"/>
        <end position="55"/>
    </location>
</feature>
<keyword evidence="1" id="KW-0812">Transmembrane</keyword>
<reference evidence="2" key="1">
    <citation type="submission" date="2020-02" db="EMBL/GenBank/DDBJ databases">
        <title>Novel Insights Into The Classification of Staphylococcal Beta-Lactamases In Relation To The Cefazolin Inoculum Effect.</title>
        <authorList>
            <person name="Carvajal L.P."/>
            <person name="Rincon S."/>
            <person name="Echeverri A."/>
            <person name="Porras J."/>
            <person name="Rios R."/>
            <person name="Ordonez K."/>
            <person name="Seas C."/>
            <person name="Gomez-Villegas S."/>
            <person name="Diaz L."/>
            <person name="Arias C.A."/>
            <person name="Reyes J."/>
        </authorList>
    </citation>
    <scope>NUCLEOTIDE SEQUENCE</scope>
    <source>
        <strain evidence="2">UCL372</strain>
    </source>
</reference>
<evidence type="ECO:0000313" key="2">
    <source>
        <dbReference type="EMBL" id="NFW00552.1"/>
    </source>
</evidence>
<feature type="transmembrane region" description="Helical" evidence="1">
    <location>
        <begin position="139"/>
        <end position="156"/>
    </location>
</feature>
<feature type="transmembrane region" description="Helical" evidence="1">
    <location>
        <begin position="102"/>
        <end position="127"/>
    </location>
</feature>